<name>A0A4R5PIE9_9HYPH</name>
<dbReference type="InterPro" id="IPR036291">
    <property type="entry name" value="NAD(P)-bd_dom_sf"/>
</dbReference>
<proteinExistence type="inferred from homology"/>
<keyword evidence="5" id="KW-1185">Reference proteome</keyword>
<evidence type="ECO:0000259" key="3">
    <source>
        <dbReference type="SMART" id="SM00822"/>
    </source>
</evidence>
<dbReference type="AlphaFoldDB" id="A0A4R5PIE9"/>
<dbReference type="PANTHER" id="PTHR44196">
    <property type="entry name" value="DEHYDROGENASE/REDUCTASE SDR FAMILY MEMBER 7B"/>
    <property type="match status" value="1"/>
</dbReference>
<dbReference type="GO" id="GO:0016491">
    <property type="term" value="F:oxidoreductase activity"/>
    <property type="evidence" value="ECO:0007669"/>
    <property type="project" value="UniProtKB-KW"/>
</dbReference>
<dbReference type="Proteomes" id="UP000295131">
    <property type="component" value="Unassembled WGS sequence"/>
</dbReference>
<organism evidence="4 5">
    <name type="scientific">Pseudohoeflea suaedae</name>
    <dbReference type="NCBI Taxonomy" id="877384"/>
    <lineage>
        <taxon>Bacteria</taxon>
        <taxon>Pseudomonadati</taxon>
        <taxon>Pseudomonadota</taxon>
        <taxon>Alphaproteobacteria</taxon>
        <taxon>Hyphomicrobiales</taxon>
        <taxon>Rhizobiaceae</taxon>
        <taxon>Pseudohoeflea</taxon>
    </lineage>
</organism>
<dbReference type="SUPFAM" id="SSF51735">
    <property type="entry name" value="NAD(P)-binding Rossmann-fold domains"/>
    <property type="match status" value="1"/>
</dbReference>
<dbReference type="InterPro" id="IPR002347">
    <property type="entry name" value="SDR_fam"/>
</dbReference>
<sequence length="247" mass="26308">MKMTGNTILITGGNGGIGRALAEAFLAKGNEVIVTGRDKAKLEDVVSANPGIHAMELDVADPKAIEAFAQKLTADFPALNVVINNAGIMRPEEASEAAIETAEATVATNLLGPIRLTTALLPHLLGKDDAAVLTVSSGLAFVPRATFPTYCATKAAIHSWSMSLNHQLAGTSVQVIELAPPYVQTQLTGAHQASDPNAMPLADYISETMQILESEPDAREILVSRVQPLRWAERDRNFQQVFGRLNG</sequence>
<feature type="domain" description="Ketoreductase" evidence="3">
    <location>
        <begin position="6"/>
        <end position="182"/>
    </location>
</feature>
<dbReference type="InterPro" id="IPR057326">
    <property type="entry name" value="KR_dom"/>
</dbReference>
<gene>
    <name evidence="4" type="ORF">E2A64_16675</name>
</gene>
<dbReference type="PANTHER" id="PTHR44196:SF1">
    <property type="entry name" value="DEHYDROGENASE_REDUCTASE SDR FAMILY MEMBER 7B"/>
    <property type="match status" value="1"/>
</dbReference>
<evidence type="ECO:0000256" key="1">
    <source>
        <dbReference type="ARBA" id="ARBA00006484"/>
    </source>
</evidence>
<dbReference type="Pfam" id="PF00106">
    <property type="entry name" value="adh_short"/>
    <property type="match status" value="1"/>
</dbReference>
<comment type="similarity">
    <text evidence="1">Belongs to the short-chain dehydrogenases/reductases (SDR) family.</text>
</comment>
<keyword evidence="2" id="KW-0560">Oxidoreductase</keyword>
<evidence type="ECO:0000256" key="2">
    <source>
        <dbReference type="ARBA" id="ARBA00023002"/>
    </source>
</evidence>
<dbReference type="SMART" id="SM00822">
    <property type="entry name" value="PKS_KR"/>
    <property type="match status" value="1"/>
</dbReference>
<dbReference type="PRINTS" id="PR00081">
    <property type="entry name" value="GDHRDH"/>
</dbReference>
<dbReference type="EMBL" id="SMSI01000004">
    <property type="protein sequence ID" value="TDH34305.1"/>
    <property type="molecule type" value="Genomic_DNA"/>
</dbReference>
<dbReference type="OrthoDB" id="9810734at2"/>
<dbReference type="CDD" id="cd05370">
    <property type="entry name" value="SDR_c2"/>
    <property type="match status" value="1"/>
</dbReference>
<reference evidence="4 5" key="1">
    <citation type="journal article" date="2013" name="Int. J. Syst. Evol. Microbiol.">
        <title>Hoeflea suaedae sp. nov., an endophytic bacterium isolated from the root of the halophyte Suaeda maritima.</title>
        <authorList>
            <person name="Chung E.J."/>
            <person name="Park J.A."/>
            <person name="Pramanik P."/>
            <person name="Bibi F."/>
            <person name="Jeon C.O."/>
            <person name="Chung Y.R."/>
        </authorList>
    </citation>
    <scope>NUCLEOTIDE SEQUENCE [LARGE SCALE GENOMIC DNA]</scope>
    <source>
        <strain evidence="4 5">YC6898</strain>
    </source>
</reference>
<dbReference type="GO" id="GO:0016020">
    <property type="term" value="C:membrane"/>
    <property type="evidence" value="ECO:0007669"/>
    <property type="project" value="TreeGrafter"/>
</dbReference>
<comment type="caution">
    <text evidence="4">The sequence shown here is derived from an EMBL/GenBank/DDBJ whole genome shotgun (WGS) entry which is preliminary data.</text>
</comment>
<protein>
    <submittedName>
        <fullName evidence="4">SDR family NAD(P)-dependent oxidoreductase</fullName>
    </submittedName>
</protein>
<dbReference type="RefSeq" id="WP_133285651.1">
    <property type="nucleotide sequence ID" value="NZ_SMSI01000004.1"/>
</dbReference>
<evidence type="ECO:0000313" key="5">
    <source>
        <dbReference type="Proteomes" id="UP000295131"/>
    </source>
</evidence>
<accession>A0A4R5PIE9</accession>
<evidence type="ECO:0000313" key="4">
    <source>
        <dbReference type="EMBL" id="TDH34305.1"/>
    </source>
</evidence>
<dbReference type="Gene3D" id="3.40.50.720">
    <property type="entry name" value="NAD(P)-binding Rossmann-like Domain"/>
    <property type="match status" value="1"/>
</dbReference>